<evidence type="ECO:0000313" key="2">
    <source>
        <dbReference type="EMBL" id="MCK1784638.1"/>
    </source>
</evidence>
<reference evidence="2 3" key="1">
    <citation type="submission" date="2022-02" db="EMBL/GenBank/DDBJ databases">
        <title>Comparative genomics of the first Antarctic Pseudomonas spp. capable of biotransforming 2,4,6-Trinitrotoluene.</title>
        <authorList>
            <person name="Cabrera M.A."/>
            <person name="Marquez S.L."/>
            <person name="Perez-Donoso J.M."/>
        </authorList>
    </citation>
    <scope>NUCLEOTIDE SEQUENCE [LARGE SCALE GENOMIC DNA]</scope>
    <source>
        <strain evidence="2 3">TNT11</strain>
    </source>
</reference>
<comment type="caution">
    <text evidence="2">The sequence shown here is derived from an EMBL/GenBank/DDBJ whole genome shotgun (WGS) entry which is preliminary data.</text>
</comment>
<feature type="region of interest" description="Disordered" evidence="1">
    <location>
        <begin position="1"/>
        <end position="57"/>
    </location>
</feature>
<keyword evidence="3" id="KW-1185">Reference proteome</keyword>
<sequence>MNIPIPAETPDPNIDKPTLPPTEPNPAPPPEEEPPQDPPVRVEEPLAGGYPPTITKR</sequence>
<accession>A0ABT0EFY5</accession>
<gene>
    <name evidence="2" type="ORF">L9Z73_09810</name>
</gene>
<organism evidence="2 3">
    <name type="scientific">Pseudomonas emilianonis</name>
    <dbReference type="NCBI Taxonomy" id="2915812"/>
    <lineage>
        <taxon>Bacteria</taxon>
        <taxon>Pseudomonadati</taxon>
        <taxon>Pseudomonadota</taxon>
        <taxon>Gammaproteobacteria</taxon>
        <taxon>Pseudomonadales</taxon>
        <taxon>Pseudomonadaceae</taxon>
        <taxon>Pseudomonas</taxon>
    </lineage>
</organism>
<proteinExistence type="predicted"/>
<evidence type="ECO:0000313" key="3">
    <source>
        <dbReference type="Proteomes" id="UP001317085"/>
    </source>
</evidence>
<dbReference type="Proteomes" id="UP001317085">
    <property type="component" value="Unassembled WGS sequence"/>
</dbReference>
<feature type="compositionally biased region" description="Pro residues" evidence="1">
    <location>
        <begin position="18"/>
        <end position="29"/>
    </location>
</feature>
<protein>
    <submittedName>
        <fullName evidence="2">Uncharacterized protein</fullName>
    </submittedName>
</protein>
<dbReference type="EMBL" id="JAKNRV010000065">
    <property type="protein sequence ID" value="MCK1784638.1"/>
    <property type="molecule type" value="Genomic_DNA"/>
</dbReference>
<evidence type="ECO:0000256" key="1">
    <source>
        <dbReference type="SAM" id="MobiDB-lite"/>
    </source>
</evidence>
<name>A0ABT0EFY5_9PSED</name>
<dbReference type="RefSeq" id="WP_247399487.1">
    <property type="nucleotide sequence ID" value="NZ_JAKNRV010000065.1"/>
</dbReference>